<keyword evidence="1" id="KW-0560">Oxidoreductase</keyword>
<reference evidence="2" key="1">
    <citation type="submission" date="2020-11" db="EMBL/GenBank/DDBJ databases">
        <authorList>
            <person name="Tran Van P."/>
        </authorList>
    </citation>
    <scope>NUCLEOTIDE SEQUENCE</scope>
</reference>
<dbReference type="GO" id="GO:0006979">
    <property type="term" value="P:response to oxidative stress"/>
    <property type="evidence" value="ECO:0007669"/>
    <property type="project" value="InterPro"/>
</dbReference>
<dbReference type="PANTHER" id="PTHR11475">
    <property type="entry name" value="OXIDASE/PEROXIDASE"/>
    <property type="match status" value="1"/>
</dbReference>
<dbReference type="EMBL" id="OD568675">
    <property type="protein sequence ID" value="CAD7447232.1"/>
    <property type="molecule type" value="Genomic_DNA"/>
</dbReference>
<evidence type="ECO:0008006" key="3">
    <source>
        <dbReference type="Google" id="ProtNLM"/>
    </source>
</evidence>
<sequence length="376" mass="43177">MSSVEGFSEGYDDHLDPSTLNSFTAGAFRSFHSMAQGFINFPVRGDNKHALFHCVPLHTLTVDDLVTTTAQPDASHQLLRTANTQLVFTSRRRHTWLESSAVPRVLPFVDQDQKSRPGFPLREWFDRTTILQEDDKFDLMTRGMTSQPSQAMDEFVSEDLTNFLFKHKNSFGLDLESLDIQRGRDHGLAPYNDFRELCGLPRANNFSDLTDHIDEQRVELLSQHYLHVDDVDLFVGGRLERLIPGTLAGITFQCIMGEQFFRWKFGDRWFYDFKENPASFTLVKPVSQVKPAKYPDNDFVKYHRAIPLQRPLLPTPAREDHEQQPVEDPELQVQQPVVLVDNTGQVPAIPESWPLLRPRRQTTPPDEAVYYVTGDM</sequence>
<organism evidence="2">
    <name type="scientific">Timema bartmani</name>
    <dbReference type="NCBI Taxonomy" id="61472"/>
    <lineage>
        <taxon>Eukaryota</taxon>
        <taxon>Metazoa</taxon>
        <taxon>Ecdysozoa</taxon>
        <taxon>Arthropoda</taxon>
        <taxon>Hexapoda</taxon>
        <taxon>Insecta</taxon>
        <taxon>Pterygota</taxon>
        <taxon>Neoptera</taxon>
        <taxon>Polyneoptera</taxon>
        <taxon>Phasmatodea</taxon>
        <taxon>Timematodea</taxon>
        <taxon>Timematoidea</taxon>
        <taxon>Timematidae</taxon>
        <taxon>Timema</taxon>
    </lineage>
</organism>
<dbReference type="PROSITE" id="PS50292">
    <property type="entry name" value="PEROXIDASE_3"/>
    <property type="match status" value="1"/>
</dbReference>
<proteinExistence type="predicted"/>
<accession>A0A7R9I4K1</accession>
<dbReference type="SUPFAM" id="SSF48113">
    <property type="entry name" value="Heme-dependent peroxidases"/>
    <property type="match status" value="1"/>
</dbReference>
<protein>
    <recommendedName>
        <fullName evidence="3">Peroxidase</fullName>
    </recommendedName>
</protein>
<dbReference type="InterPro" id="IPR037120">
    <property type="entry name" value="Haem_peroxidase_sf_animal"/>
</dbReference>
<dbReference type="GO" id="GO:0020037">
    <property type="term" value="F:heme binding"/>
    <property type="evidence" value="ECO:0007669"/>
    <property type="project" value="InterPro"/>
</dbReference>
<dbReference type="AlphaFoldDB" id="A0A7R9I4K1"/>
<dbReference type="GO" id="GO:0004601">
    <property type="term" value="F:peroxidase activity"/>
    <property type="evidence" value="ECO:0007669"/>
    <property type="project" value="UniProtKB-KW"/>
</dbReference>
<evidence type="ECO:0000256" key="1">
    <source>
        <dbReference type="ARBA" id="ARBA00022559"/>
    </source>
</evidence>
<dbReference type="PANTHER" id="PTHR11475:SF86">
    <property type="entry name" value="PEROXIDASE"/>
    <property type="match status" value="1"/>
</dbReference>
<dbReference type="GO" id="GO:0005576">
    <property type="term" value="C:extracellular region"/>
    <property type="evidence" value="ECO:0007669"/>
    <property type="project" value="UniProtKB-SubCell"/>
</dbReference>
<dbReference type="Pfam" id="PF03098">
    <property type="entry name" value="An_peroxidase"/>
    <property type="match status" value="1"/>
</dbReference>
<keyword evidence="1" id="KW-0575">Peroxidase</keyword>
<name>A0A7R9I4K1_9NEOP</name>
<evidence type="ECO:0000313" key="2">
    <source>
        <dbReference type="EMBL" id="CAD7447232.1"/>
    </source>
</evidence>
<dbReference type="InterPro" id="IPR019791">
    <property type="entry name" value="Haem_peroxidase_animal"/>
</dbReference>
<gene>
    <name evidence="2" type="ORF">TBIB3V08_LOCUS9548</name>
</gene>
<dbReference type="Gene3D" id="1.10.640.10">
    <property type="entry name" value="Haem peroxidase domain superfamily, animal type"/>
    <property type="match status" value="1"/>
</dbReference>
<dbReference type="InterPro" id="IPR010255">
    <property type="entry name" value="Haem_peroxidase_sf"/>
</dbReference>